<gene>
    <name evidence="2" type="ORF">CSOJ01_09906</name>
</gene>
<proteinExistence type="predicted"/>
<evidence type="ECO:0000313" key="2">
    <source>
        <dbReference type="EMBL" id="KAF6804876.1"/>
    </source>
</evidence>
<dbReference type="AlphaFoldDB" id="A0A8H6J2M6"/>
<accession>A0A8H6J2M6</accession>
<feature type="region of interest" description="Disordered" evidence="1">
    <location>
        <begin position="1"/>
        <end position="55"/>
    </location>
</feature>
<name>A0A8H6J2M6_9PEZI</name>
<dbReference type="EMBL" id="WIGN01000197">
    <property type="protein sequence ID" value="KAF6804876.1"/>
    <property type="molecule type" value="Genomic_DNA"/>
</dbReference>
<evidence type="ECO:0000256" key="1">
    <source>
        <dbReference type="SAM" id="MobiDB-lite"/>
    </source>
</evidence>
<sequence length="251" mass="27683">MPKVNGESSDAADNGVTVADPTSSSTSPASKKSLDQVESSSSKSPPALASNSSSKPAERLLVKAKCALTKMKPGIIIQCSHGKVLYAKREALVKHSTYFNTLLTKDPKPNTIDFPDVDSVFMGTYITAATRQGGLLKKKSKTVPWGFFVNEFGTHNISSMVEVYRLCDRFHNLELAKDLTTVLIRSIRDAGGYIDRVACSFKKLLSTSPLQASLRRIIIKFVCIKWDMKIFYTCSDIFKGHPQFAFLFAKQ</sequence>
<feature type="compositionally biased region" description="Low complexity" evidence="1">
    <location>
        <begin position="19"/>
        <end position="31"/>
    </location>
</feature>
<keyword evidence="3" id="KW-1185">Reference proteome</keyword>
<dbReference type="Proteomes" id="UP000652219">
    <property type="component" value="Unassembled WGS sequence"/>
</dbReference>
<protein>
    <recommendedName>
        <fullName evidence="4">BTB domain-containing protein</fullName>
    </recommendedName>
</protein>
<evidence type="ECO:0008006" key="4">
    <source>
        <dbReference type="Google" id="ProtNLM"/>
    </source>
</evidence>
<reference evidence="2 3" key="1">
    <citation type="journal article" date="2020" name="Phytopathology">
        <title>Genome Sequence Resources of Colletotrichum truncatum, C. plurivorum, C. musicola, and C. sojae: Four Species Pathogenic to Soybean (Glycine max).</title>
        <authorList>
            <person name="Rogerio F."/>
            <person name="Boufleur T.R."/>
            <person name="Ciampi-Guillardi M."/>
            <person name="Sukno S.A."/>
            <person name="Thon M.R."/>
            <person name="Massola Junior N.S."/>
            <person name="Baroncelli R."/>
        </authorList>
    </citation>
    <scope>NUCLEOTIDE SEQUENCE [LARGE SCALE GENOMIC DNA]</scope>
    <source>
        <strain evidence="2 3">LFN0009</strain>
    </source>
</reference>
<evidence type="ECO:0000313" key="3">
    <source>
        <dbReference type="Proteomes" id="UP000652219"/>
    </source>
</evidence>
<organism evidence="2 3">
    <name type="scientific">Colletotrichum sojae</name>
    <dbReference type="NCBI Taxonomy" id="2175907"/>
    <lineage>
        <taxon>Eukaryota</taxon>
        <taxon>Fungi</taxon>
        <taxon>Dikarya</taxon>
        <taxon>Ascomycota</taxon>
        <taxon>Pezizomycotina</taxon>
        <taxon>Sordariomycetes</taxon>
        <taxon>Hypocreomycetidae</taxon>
        <taxon>Glomerellales</taxon>
        <taxon>Glomerellaceae</taxon>
        <taxon>Colletotrichum</taxon>
        <taxon>Colletotrichum orchidearum species complex</taxon>
    </lineage>
</organism>
<feature type="compositionally biased region" description="Low complexity" evidence="1">
    <location>
        <begin position="39"/>
        <end position="55"/>
    </location>
</feature>
<comment type="caution">
    <text evidence="2">The sequence shown here is derived from an EMBL/GenBank/DDBJ whole genome shotgun (WGS) entry which is preliminary data.</text>
</comment>